<dbReference type="Gene3D" id="2.40.160.60">
    <property type="entry name" value="Outer membrane protein transport protein (OMPP1/FadL/TodX)"/>
    <property type="match status" value="1"/>
</dbReference>
<dbReference type="EMBL" id="JAALLT010000002">
    <property type="protein sequence ID" value="NGP76228.1"/>
    <property type="molecule type" value="Genomic_DNA"/>
</dbReference>
<dbReference type="Proteomes" id="UP000473278">
    <property type="component" value="Unassembled WGS sequence"/>
</dbReference>
<protein>
    <submittedName>
        <fullName evidence="1">PorV/PorQ family protein</fullName>
    </submittedName>
</protein>
<dbReference type="NCBIfam" id="NF033709">
    <property type="entry name" value="PorV_fam"/>
    <property type="match status" value="1"/>
</dbReference>
<keyword evidence="2" id="KW-1185">Reference proteome</keyword>
<proteinExistence type="predicted"/>
<evidence type="ECO:0000313" key="1">
    <source>
        <dbReference type="EMBL" id="NGP76228.1"/>
    </source>
</evidence>
<name>A0A6M1SVT0_9BACT</name>
<dbReference type="AlphaFoldDB" id="A0A6M1SVT0"/>
<reference evidence="1 2" key="1">
    <citation type="submission" date="2020-02" db="EMBL/GenBank/DDBJ databases">
        <title>Balneolaceae bacterium YR4-1, complete genome.</title>
        <authorList>
            <person name="Li Y."/>
            <person name="Wu S."/>
        </authorList>
    </citation>
    <scope>NUCLEOTIDE SEQUENCE [LARGE SCALE GENOMIC DNA]</scope>
    <source>
        <strain evidence="1 2">YR4-1</strain>
    </source>
</reference>
<organism evidence="1 2">
    <name type="scientific">Halalkalibaculum roseum</name>
    <dbReference type="NCBI Taxonomy" id="2709311"/>
    <lineage>
        <taxon>Bacteria</taxon>
        <taxon>Pseudomonadati</taxon>
        <taxon>Balneolota</taxon>
        <taxon>Balneolia</taxon>
        <taxon>Balneolales</taxon>
        <taxon>Balneolaceae</taxon>
        <taxon>Halalkalibaculum</taxon>
    </lineage>
</organism>
<gene>
    <name evidence="1" type="ORF">G3570_06265</name>
</gene>
<evidence type="ECO:0000313" key="2">
    <source>
        <dbReference type="Proteomes" id="UP000473278"/>
    </source>
</evidence>
<sequence length="316" mass="34100">MNLKIIFFITLLFTLGHIFASAQSTGFELLTTGPNTEALGLGETTTAYLLGASNLYTNPANLAFEPSSGFNADYSLWIGGLTNTHAAVNFKRNRSAIAFGLLASQADDFELRSRPGPSQGSFSISYLSLSGAYALNYRNLAIGASFQYLREELYIYNASGYAINAGISSHWFNRKLYVSAALQNAGKMDELNTEATRLPALVRVGINARIYELGTGENDFPVSISVLSDVVIPVNNDPMNNTTNTHEQDEAYLNFGISVTAADILTLRGGYKTGETTRPLSFGTGIILNNITANYALVPFETGFGTVHSIGIGFTF</sequence>
<accession>A0A6M1SVT0</accession>
<dbReference type="RefSeq" id="WP_165140385.1">
    <property type="nucleotide sequence ID" value="NZ_JAALLT010000002.1"/>
</dbReference>
<comment type="caution">
    <text evidence="1">The sequence shown here is derived from an EMBL/GenBank/DDBJ whole genome shotgun (WGS) entry which is preliminary data.</text>
</comment>